<evidence type="ECO:0000256" key="7">
    <source>
        <dbReference type="ARBA" id="ARBA00022898"/>
    </source>
</evidence>
<evidence type="ECO:0000313" key="12">
    <source>
        <dbReference type="EMBL" id="KAF6005371.1"/>
    </source>
</evidence>
<dbReference type="GO" id="GO:0004400">
    <property type="term" value="F:histidinol-phosphate transaminase activity"/>
    <property type="evidence" value="ECO:0007669"/>
    <property type="project" value="UniProtKB-EC"/>
</dbReference>
<sequence length="525" mass="59509">MLESGCGVVAWPAPHGPASAFHGAIRPVQRVAFIDVSRVQTRSMFAWFSTRPFVRGQHARTSRSGCTRGRVTRLERSQQSVRYRATISMRNQERSCASAQQNEQVLTEAFEVDSLVREELRDMAPYTPILPYEVLAQQLGREPNTIIKLDANENPYGVCTAVREALASAPFPHIYPDPESRELREALASFTGVPSSRLLVGHGADELLDLIFRLVIRPNRGDTIVNAPPTFGMYQFDAELNGARVVEVWRQASDGFRFPIEQVERYFAQVASARARGDEQPYPKIIFVTCPNNPDGSRILDADLRRLLRLPTLIVLDEAYIEFAEANEHQLTDSNDEHATASLIEPPSRIRWVLEYPNLVVLRTFSKWAALAGLRVGYGAFPESLMPHLWKIKQPYNVNVAGQIAALVALQERTTLFHQVALMKAERRRFYEQLRRPQFAWLHPYPSQSNFVLCRVQLPYQPTVSGTPNASARHVRDFLRERGILIRYYDAKGLSDCIRISMGTPTQMDHLYEALEAYAKSLNQT</sequence>
<dbReference type="AlphaFoldDB" id="A0A7J7ISN5"/>
<evidence type="ECO:0000256" key="4">
    <source>
        <dbReference type="ARBA" id="ARBA00022576"/>
    </source>
</evidence>
<keyword evidence="4" id="KW-0032">Aminotransferase</keyword>
<evidence type="ECO:0000256" key="2">
    <source>
        <dbReference type="ARBA" id="ARBA00005011"/>
    </source>
</evidence>
<reference evidence="12 13" key="1">
    <citation type="journal article" date="2020" name="J. Phycol.">
        <title>Comparative genome analysis reveals Cyanidiococcus gen. nov., a new extremophilic red algal genus sister to Cyanidioschyzon (Cyanidioschyzonaceae, Rhodophyta).</title>
        <authorList>
            <person name="Liu S.-L."/>
            <person name="Chiang Y.-R."/>
            <person name="Yoon H.S."/>
            <person name="Fu H.-Y."/>
        </authorList>
    </citation>
    <scope>NUCLEOTIDE SEQUENCE [LARGE SCALE GENOMIC DNA]</scope>
    <source>
        <strain evidence="12 13">THAL066</strain>
    </source>
</reference>
<name>A0A7J7ISN5_9RHOD</name>
<evidence type="ECO:0000256" key="6">
    <source>
        <dbReference type="ARBA" id="ARBA00022679"/>
    </source>
</evidence>
<organism evidence="12 13">
    <name type="scientific">Cyanidiococcus yangmingshanensis</name>
    <dbReference type="NCBI Taxonomy" id="2690220"/>
    <lineage>
        <taxon>Eukaryota</taxon>
        <taxon>Rhodophyta</taxon>
        <taxon>Bangiophyceae</taxon>
        <taxon>Cyanidiales</taxon>
        <taxon>Cyanidiaceae</taxon>
        <taxon>Cyanidiococcus</taxon>
    </lineage>
</organism>
<dbReference type="SUPFAM" id="SSF53383">
    <property type="entry name" value="PLP-dependent transferases"/>
    <property type="match status" value="1"/>
</dbReference>
<evidence type="ECO:0000256" key="9">
    <source>
        <dbReference type="ARBA" id="ARBA00030262"/>
    </source>
</evidence>
<dbReference type="OrthoDB" id="2015537at2759"/>
<keyword evidence="6" id="KW-0808">Transferase</keyword>
<accession>A0A7J7ISN5</accession>
<dbReference type="EC" id="2.6.1.9" evidence="3"/>
<protein>
    <recommendedName>
        <fullName evidence="3">histidinol-phosphate transaminase</fullName>
        <ecNumber evidence="3">2.6.1.9</ecNumber>
    </recommendedName>
    <alternativeName>
        <fullName evidence="9">Imidazole acetol-phosphate transaminase</fullName>
    </alternativeName>
</protein>
<evidence type="ECO:0000313" key="13">
    <source>
        <dbReference type="Proteomes" id="UP000530660"/>
    </source>
</evidence>
<evidence type="ECO:0000256" key="5">
    <source>
        <dbReference type="ARBA" id="ARBA00022605"/>
    </source>
</evidence>
<keyword evidence="13" id="KW-1185">Reference proteome</keyword>
<keyword evidence="7" id="KW-0663">Pyridoxal phosphate</keyword>
<dbReference type="EMBL" id="VWRR01000001">
    <property type="protein sequence ID" value="KAF6005371.1"/>
    <property type="molecule type" value="Genomic_DNA"/>
</dbReference>
<proteinExistence type="inferred from homology"/>
<dbReference type="Pfam" id="PF00155">
    <property type="entry name" value="Aminotran_1_2"/>
    <property type="match status" value="1"/>
</dbReference>
<comment type="pathway">
    <text evidence="2">Amino-acid biosynthesis; L-histidine biosynthesis; L-histidine from 5-phospho-alpha-D-ribose 1-diphosphate: step 7/9.</text>
</comment>
<gene>
    <name evidence="12" type="primary">HIS5</name>
    <name evidence="12" type="ORF">F1559_004775</name>
</gene>
<dbReference type="Gene3D" id="3.90.1150.10">
    <property type="entry name" value="Aspartate Aminotransferase, domain 1"/>
    <property type="match status" value="1"/>
</dbReference>
<keyword evidence="8" id="KW-0368">Histidine biosynthesis</keyword>
<dbReference type="Proteomes" id="UP000530660">
    <property type="component" value="Unassembled WGS sequence"/>
</dbReference>
<dbReference type="PANTHER" id="PTHR42885:SF2">
    <property type="entry name" value="HISTIDINOL-PHOSPHATE AMINOTRANSFERASE"/>
    <property type="match status" value="1"/>
</dbReference>
<comment type="cofactor">
    <cofactor evidence="1">
        <name>pyridoxal 5'-phosphate</name>
        <dbReference type="ChEBI" id="CHEBI:597326"/>
    </cofactor>
</comment>
<dbReference type="InterPro" id="IPR004839">
    <property type="entry name" value="Aminotransferase_I/II_large"/>
</dbReference>
<dbReference type="Gene3D" id="3.40.640.10">
    <property type="entry name" value="Type I PLP-dependent aspartate aminotransferase-like (Major domain)"/>
    <property type="match status" value="1"/>
</dbReference>
<dbReference type="InterPro" id="IPR015422">
    <property type="entry name" value="PyrdxlP-dep_Trfase_small"/>
</dbReference>
<evidence type="ECO:0000256" key="8">
    <source>
        <dbReference type="ARBA" id="ARBA00023102"/>
    </source>
</evidence>
<evidence type="ECO:0000256" key="1">
    <source>
        <dbReference type="ARBA" id="ARBA00001933"/>
    </source>
</evidence>
<dbReference type="CDD" id="cd00609">
    <property type="entry name" value="AAT_like"/>
    <property type="match status" value="1"/>
</dbReference>
<evidence type="ECO:0000259" key="11">
    <source>
        <dbReference type="Pfam" id="PF00155"/>
    </source>
</evidence>
<dbReference type="PANTHER" id="PTHR42885">
    <property type="entry name" value="HISTIDINOL-PHOSPHATE AMINOTRANSFERASE-RELATED"/>
    <property type="match status" value="1"/>
</dbReference>
<feature type="domain" description="Aminotransferase class I/classII large" evidence="11">
    <location>
        <begin position="145"/>
        <end position="515"/>
    </location>
</feature>
<keyword evidence="5" id="KW-0028">Amino-acid biosynthesis</keyword>
<dbReference type="GO" id="GO:0030170">
    <property type="term" value="F:pyridoxal phosphate binding"/>
    <property type="evidence" value="ECO:0007669"/>
    <property type="project" value="InterPro"/>
</dbReference>
<dbReference type="InterPro" id="IPR015424">
    <property type="entry name" value="PyrdxlP-dep_Trfase"/>
</dbReference>
<comment type="catalytic activity">
    <reaction evidence="10">
        <text>L-histidinol phosphate + 2-oxoglutarate = 3-(imidazol-4-yl)-2-oxopropyl phosphate + L-glutamate</text>
        <dbReference type="Rhea" id="RHEA:23744"/>
        <dbReference type="ChEBI" id="CHEBI:16810"/>
        <dbReference type="ChEBI" id="CHEBI:29985"/>
        <dbReference type="ChEBI" id="CHEBI:57766"/>
        <dbReference type="ChEBI" id="CHEBI:57980"/>
        <dbReference type="EC" id="2.6.1.9"/>
    </reaction>
</comment>
<evidence type="ECO:0000256" key="10">
    <source>
        <dbReference type="ARBA" id="ARBA00047481"/>
    </source>
</evidence>
<comment type="caution">
    <text evidence="12">The sequence shown here is derived from an EMBL/GenBank/DDBJ whole genome shotgun (WGS) entry which is preliminary data.</text>
</comment>
<evidence type="ECO:0000256" key="3">
    <source>
        <dbReference type="ARBA" id="ARBA00012748"/>
    </source>
</evidence>
<dbReference type="InterPro" id="IPR015421">
    <property type="entry name" value="PyrdxlP-dep_Trfase_major"/>
</dbReference>
<dbReference type="InterPro" id="IPR005861">
    <property type="entry name" value="HisP_aminotrans"/>
</dbReference>
<dbReference type="GO" id="GO:0000105">
    <property type="term" value="P:L-histidine biosynthetic process"/>
    <property type="evidence" value="ECO:0007669"/>
    <property type="project" value="UniProtKB-KW"/>
</dbReference>
<dbReference type="HAMAP" id="MF_01023">
    <property type="entry name" value="HisC_aminotrans_2"/>
    <property type="match status" value="1"/>
</dbReference>